<accession>A0ABV5XZ06</accession>
<keyword evidence="3" id="KW-0547">Nucleotide-binding</keyword>
<dbReference type="InterPro" id="IPR003439">
    <property type="entry name" value="ABC_transporter-like_ATP-bd"/>
</dbReference>
<evidence type="ECO:0000256" key="4">
    <source>
        <dbReference type="ARBA" id="ARBA00022840"/>
    </source>
</evidence>
<dbReference type="SMART" id="SM00382">
    <property type="entry name" value="AAA"/>
    <property type="match status" value="1"/>
</dbReference>
<protein>
    <submittedName>
        <fullName evidence="6">ABC transporter ATP-binding protein</fullName>
    </submittedName>
</protein>
<dbReference type="RefSeq" id="WP_234748224.1">
    <property type="nucleotide sequence ID" value="NZ_BAAAWN010000001.1"/>
</dbReference>
<dbReference type="InterPro" id="IPR027417">
    <property type="entry name" value="P-loop_NTPase"/>
</dbReference>
<dbReference type="PANTHER" id="PTHR43335:SF4">
    <property type="entry name" value="ABC TRANSPORTER, ATP-BINDING PROTEIN"/>
    <property type="match status" value="1"/>
</dbReference>
<dbReference type="PROSITE" id="PS50893">
    <property type="entry name" value="ABC_TRANSPORTER_2"/>
    <property type="match status" value="1"/>
</dbReference>
<keyword evidence="4 6" id="KW-0067">ATP-binding</keyword>
<name>A0ABV5XZ06_ARTRM</name>
<evidence type="ECO:0000313" key="7">
    <source>
        <dbReference type="Proteomes" id="UP001589702"/>
    </source>
</evidence>
<dbReference type="PROSITE" id="PS00211">
    <property type="entry name" value="ABC_TRANSPORTER_1"/>
    <property type="match status" value="1"/>
</dbReference>
<evidence type="ECO:0000256" key="2">
    <source>
        <dbReference type="ARBA" id="ARBA00022448"/>
    </source>
</evidence>
<proteinExistence type="inferred from homology"/>
<evidence type="ECO:0000313" key="6">
    <source>
        <dbReference type="EMBL" id="MFB9819080.1"/>
    </source>
</evidence>
<sequence length="306" mass="32861">MTLRLENVSKSYDNVRAVQNISFSCESGTITGFIGPNGSGKSTTLRMIAGLTRLDEGSISIAGTRFQDLANPGREIGFLLDPSAHHPGRSVRETVGVAAIMMGLPFQRVDAAVESVGLAGAARRKVRSLSLGMRQRLSLAIALLGSPRYLVLDEPANGLDVEGMGWLKASIRAFVAGGGAVLISSHLLNELESYVDRVVIIDRGQVLSNSSMRELGRTDMTEVDGPERQKIQRILQAEGLVIVGGAGACVQPIQVASSPEQVGEILWRHGVQVSLLHRKQVESLESYYSELTSPEFAAVPAVKDER</sequence>
<evidence type="ECO:0000256" key="3">
    <source>
        <dbReference type="ARBA" id="ARBA00022741"/>
    </source>
</evidence>
<comment type="similarity">
    <text evidence="1">Belongs to the ABC transporter superfamily.</text>
</comment>
<keyword evidence="7" id="KW-1185">Reference proteome</keyword>
<gene>
    <name evidence="6" type="ORF">ACFFP1_06155</name>
</gene>
<dbReference type="Proteomes" id="UP001589702">
    <property type="component" value="Unassembled WGS sequence"/>
</dbReference>
<feature type="domain" description="ABC transporter" evidence="5">
    <location>
        <begin position="3"/>
        <end position="228"/>
    </location>
</feature>
<organism evidence="6 7">
    <name type="scientific">Arthrobacter ramosus</name>
    <dbReference type="NCBI Taxonomy" id="1672"/>
    <lineage>
        <taxon>Bacteria</taxon>
        <taxon>Bacillati</taxon>
        <taxon>Actinomycetota</taxon>
        <taxon>Actinomycetes</taxon>
        <taxon>Micrococcales</taxon>
        <taxon>Micrococcaceae</taxon>
        <taxon>Arthrobacter</taxon>
    </lineage>
</organism>
<keyword evidence="2" id="KW-0813">Transport</keyword>
<dbReference type="EMBL" id="JBHMBC010000007">
    <property type="protein sequence ID" value="MFB9819080.1"/>
    <property type="molecule type" value="Genomic_DNA"/>
</dbReference>
<dbReference type="Gene3D" id="3.40.50.300">
    <property type="entry name" value="P-loop containing nucleotide triphosphate hydrolases"/>
    <property type="match status" value="1"/>
</dbReference>
<reference evidence="6 7" key="1">
    <citation type="submission" date="2024-09" db="EMBL/GenBank/DDBJ databases">
        <authorList>
            <person name="Sun Q."/>
            <person name="Mori K."/>
        </authorList>
    </citation>
    <scope>NUCLEOTIDE SEQUENCE [LARGE SCALE GENOMIC DNA]</scope>
    <source>
        <strain evidence="6 7">JCM 1334</strain>
    </source>
</reference>
<dbReference type="InterPro" id="IPR017871">
    <property type="entry name" value="ABC_transporter-like_CS"/>
</dbReference>
<dbReference type="SUPFAM" id="SSF52540">
    <property type="entry name" value="P-loop containing nucleoside triphosphate hydrolases"/>
    <property type="match status" value="1"/>
</dbReference>
<dbReference type="PANTHER" id="PTHR43335">
    <property type="entry name" value="ABC TRANSPORTER, ATP-BINDING PROTEIN"/>
    <property type="match status" value="1"/>
</dbReference>
<evidence type="ECO:0000259" key="5">
    <source>
        <dbReference type="PROSITE" id="PS50893"/>
    </source>
</evidence>
<dbReference type="Pfam" id="PF00005">
    <property type="entry name" value="ABC_tran"/>
    <property type="match status" value="1"/>
</dbReference>
<evidence type="ECO:0000256" key="1">
    <source>
        <dbReference type="ARBA" id="ARBA00005417"/>
    </source>
</evidence>
<dbReference type="InterPro" id="IPR003593">
    <property type="entry name" value="AAA+_ATPase"/>
</dbReference>
<comment type="caution">
    <text evidence="6">The sequence shown here is derived from an EMBL/GenBank/DDBJ whole genome shotgun (WGS) entry which is preliminary data.</text>
</comment>
<dbReference type="GO" id="GO:0005524">
    <property type="term" value="F:ATP binding"/>
    <property type="evidence" value="ECO:0007669"/>
    <property type="project" value="UniProtKB-KW"/>
</dbReference>